<name>A0A124PA02_9BURK</name>
<proteinExistence type="predicted"/>
<dbReference type="Proteomes" id="UP000062788">
    <property type="component" value="Unassembled WGS sequence"/>
</dbReference>
<sequence>MATLEALRCVLDDERTPDIIRHHIIDSLQYTLRNYGQVFSAKEIAWLSEWDDPRIPIAARKELDKREPAGEAR</sequence>
<evidence type="ECO:0000313" key="4">
    <source>
        <dbReference type="Proteomes" id="UP000198460"/>
    </source>
</evidence>
<evidence type="ECO:0000313" key="1">
    <source>
        <dbReference type="EMBL" id="KVE30097.1"/>
    </source>
</evidence>
<accession>A0A124PA02</accession>
<protein>
    <submittedName>
        <fullName evidence="1">Uncharacterized protein</fullName>
    </submittedName>
</protein>
<gene>
    <name evidence="2" type="ORF">BSIN_3480</name>
    <name evidence="1" type="ORF">WS67_03960</name>
</gene>
<dbReference type="EMBL" id="LOWA01000008">
    <property type="protein sequence ID" value="KVE30097.1"/>
    <property type="molecule type" value="Genomic_DNA"/>
</dbReference>
<evidence type="ECO:0000313" key="2">
    <source>
        <dbReference type="EMBL" id="SMG02782.1"/>
    </source>
</evidence>
<keyword evidence="3" id="KW-1185">Reference proteome</keyword>
<reference evidence="2 4" key="2">
    <citation type="submission" date="2017-04" db="EMBL/GenBank/DDBJ databases">
        <authorList>
            <person name="Afonso C.L."/>
            <person name="Miller P.J."/>
            <person name="Scott M.A."/>
            <person name="Spackman E."/>
            <person name="Goraichik I."/>
            <person name="Dimitrov K.M."/>
            <person name="Suarez D.L."/>
            <person name="Swayne D.E."/>
        </authorList>
    </citation>
    <scope>NUCLEOTIDE SEQUENCE [LARGE SCALE GENOMIC DNA]</scope>
    <source>
        <strain evidence="2">LMG 28154</strain>
    </source>
</reference>
<dbReference type="Proteomes" id="UP000198460">
    <property type="component" value="Unassembled WGS sequence"/>
</dbReference>
<dbReference type="EMBL" id="FXAN01000110">
    <property type="protein sequence ID" value="SMG02782.1"/>
    <property type="molecule type" value="Genomic_DNA"/>
</dbReference>
<dbReference type="OrthoDB" id="9105287at2"/>
<organism evidence="1 3">
    <name type="scientific">Burkholderia singularis</name>
    <dbReference type="NCBI Taxonomy" id="1503053"/>
    <lineage>
        <taxon>Bacteria</taxon>
        <taxon>Pseudomonadati</taxon>
        <taxon>Pseudomonadota</taxon>
        <taxon>Betaproteobacteria</taxon>
        <taxon>Burkholderiales</taxon>
        <taxon>Burkholderiaceae</taxon>
        <taxon>Burkholderia</taxon>
        <taxon>pseudomallei group</taxon>
    </lineage>
</organism>
<dbReference type="RefSeq" id="WP_059512867.1">
    <property type="nucleotide sequence ID" value="NZ_CP013449.1"/>
</dbReference>
<evidence type="ECO:0000313" key="3">
    <source>
        <dbReference type="Proteomes" id="UP000062788"/>
    </source>
</evidence>
<dbReference type="AlphaFoldDB" id="A0A124PA02"/>
<reference evidence="1 3" key="1">
    <citation type="submission" date="2015-11" db="EMBL/GenBank/DDBJ databases">
        <title>Expanding the genomic diversity of Burkholderia species for the development of highly accurate diagnostics.</title>
        <authorList>
            <person name="Sahl J."/>
            <person name="Keim P."/>
            <person name="Wagner D."/>
        </authorList>
    </citation>
    <scope>NUCLEOTIDE SEQUENCE [LARGE SCALE GENOMIC DNA]</scope>
    <source>
        <strain evidence="1 3">TSV85</strain>
    </source>
</reference>